<feature type="non-terminal residue" evidence="2">
    <location>
        <position position="1"/>
    </location>
</feature>
<dbReference type="AlphaFoldDB" id="X1AUG5"/>
<reference evidence="2" key="1">
    <citation type="journal article" date="2014" name="Front. Microbiol.">
        <title>High frequency of phylogenetically diverse reductive dehalogenase-homologous genes in deep subseafloor sedimentary metagenomes.</title>
        <authorList>
            <person name="Kawai M."/>
            <person name="Futagami T."/>
            <person name="Toyoda A."/>
            <person name="Takaki Y."/>
            <person name="Nishi S."/>
            <person name="Hori S."/>
            <person name="Arai W."/>
            <person name="Tsubouchi T."/>
            <person name="Morono Y."/>
            <person name="Uchiyama I."/>
            <person name="Ito T."/>
            <person name="Fujiyama A."/>
            <person name="Inagaki F."/>
            <person name="Takami H."/>
        </authorList>
    </citation>
    <scope>NUCLEOTIDE SEQUENCE</scope>
    <source>
        <strain evidence="2">Expedition CK06-06</strain>
    </source>
</reference>
<protein>
    <submittedName>
        <fullName evidence="2">Uncharacterized protein</fullName>
    </submittedName>
</protein>
<organism evidence="2">
    <name type="scientific">marine sediment metagenome</name>
    <dbReference type="NCBI Taxonomy" id="412755"/>
    <lineage>
        <taxon>unclassified sequences</taxon>
        <taxon>metagenomes</taxon>
        <taxon>ecological metagenomes</taxon>
    </lineage>
</organism>
<comment type="caution">
    <text evidence="2">The sequence shown here is derived from an EMBL/GenBank/DDBJ whole genome shotgun (WGS) entry which is preliminary data.</text>
</comment>
<proteinExistence type="predicted"/>
<dbReference type="EMBL" id="BART01010213">
    <property type="protein sequence ID" value="GAG86569.1"/>
    <property type="molecule type" value="Genomic_DNA"/>
</dbReference>
<gene>
    <name evidence="2" type="ORF">S01H4_22324</name>
</gene>
<name>X1AUG5_9ZZZZ</name>
<evidence type="ECO:0000313" key="2">
    <source>
        <dbReference type="EMBL" id="GAG86569.1"/>
    </source>
</evidence>
<feature type="region of interest" description="Disordered" evidence="1">
    <location>
        <begin position="1"/>
        <end position="23"/>
    </location>
</feature>
<accession>X1AUG5</accession>
<evidence type="ECO:0000256" key="1">
    <source>
        <dbReference type="SAM" id="MobiDB-lite"/>
    </source>
</evidence>
<sequence>SLMKKKDKKQKVKKGKLEQEDSHIPIKNPQIETLSKIVELSDLAEGSLMKGVYDDAIIYSEQVIRLAIENDMEHHIKKQEELLKTIAEKVQKDFFVSEINEAASKIERIYDVLIKAENFNQAHEVLEAFKIHYKDKINLDSIQIIQNLTKKDLKERIKFKISTQNDNGN</sequence>
<feature type="compositionally biased region" description="Basic residues" evidence="1">
    <location>
        <begin position="1"/>
        <end position="14"/>
    </location>
</feature>